<dbReference type="Pfam" id="PF14522">
    <property type="entry name" value="Cytochrome_C7"/>
    <property type="match status" value="1"/>
</dbReference>
<dbReference type="InterPro" id="IPR036280">
    <property type="entry name" value="Multihaem_cyt_sf"/>
</dbReference>
<proteinExistence type="predicted"/>
<dbReference type="InterPro" id="IPR029467">
    <property type="entry name" value="Cyt_c7-like"/>
</dbReference>
<evidence type="ECO:0000313" key="2">
    <source>
        <dbReference type="EMBL" id="ACB36379.1"/>
    </source>
</evidence>
<name>B1XXR0_LEPCP</name>
<dbReference type="RefSeq" id="WP_012349122.1">
    <property type="nucleotide sequence ID" value="NC_010524.1"/>
</dbReference>
<sequence precursor="true">MTQREGPLHRQGGRAAAGALLRAALGRLMAPGLALLVTLAVAAPPSPWLPLEKDGLHDPRGPGISQLQQPAEALAALPRDTAGNLVLWVKALDDGLIEPRANLLPGTKVRLLDQDIIIAKFGSMPAVKFPHRQHTLWLDCENCHNSLFVDKIGANRFSMTAILNGEQCGLCHGAVSFPLTECNRCHSVPNASLRRSATP</sequence>
<accession>B1XXR0</accession>
<dbReference type="EMBL" id="CP001013">
    <property type="protein sequence ID" value="ACB36379.1"/>
    <property type="molecule type" value="Genomic_DNA"/>
</dbReference>
<dbReference type="eggNOG" id="COG3245">
    <property type="taxonomic scope" value="Bacteria"/>
</dbReference>
<reference evidence="2 3" key="1">
    <citation type="submission" date="2008-03" db="EMBL/GenBank/DDBJ databases">
        <title>Complete sequence of Leptothrix cholodnii SP-6.</title>
        <authorList>
            <consortium name="US DOE Joint Genome Institute"/>
            <person name="Copeland A."/>
            <person name="Lucas S."/>
            <person name="Lapidus A."/>
            <person name="Glavina del Rio T."/>
            <person name="Dalin E."/>
            <person name="Tice H."/>
            <person name="Bruce D."/>
            <person name="Goodwin L."/>
            <person name="Pitluck S."/>
            <person name="Chertkov O."/>
            <person name="Brettin T."/>
            <person name="Detter J.C."/>
            <person name="Han C."/>
            <person name="Kuske C.R."/>
            <person name="Schmutz J."/>
            <person name="Larimer F."/>
            <person name="Land M."/>
            <person name="Hauser L."/>
            <person name="Kyrpides N."/>
            <person name="Lykidis A."/>
            <person name="Emerson D."/>
            <person name="Richardson P."/>
        </authorList>
    </citation>
    <scope>NUCLEOTIDE SEQUENCE [LARGE SCALE GENOMIC DNA]</scope>
    <source>
        <strain evidence="3">ATCC 51168 / LMG 8142 / SP-6</strain>
    </source>
</reference>
<feature type="domain" description="Cytochrome c7-like" evidence="1">
    <location>
        <begin position="127"/>
        <end position="187"/>
    </location>
</feature>
<evidence type="ECO:0000313" key="3">
    <source>
        <dbReference type="Proteomes" id="UP000001693"/>
    </source>
</evidence>
<dbReference type="HOGENOM" id="CLU_1363879_0_0_4"/>
<protein>
    <recommendedName>
        <fullName evidence="1">Cytochrome c7-like domain-containing protein</fullName>
    </recommendedName>
</protein>
<dbReference type="AlphaFoldDB" id="B1XXR0"/>
<dbReference type="STRING" id="395495.Lcho_4127"/>
<dbReference type="Proteomes" id="UP000001693">
    <property type="component" value="Chromosome"/>
</dbReference>
<organism evidence="2 3">
    <name type="scientific">Leptothrix cholodnii (strain ATCC 51168 / LMG 8142 / SP-6)</name>
    <name type="common">Leptothrix discophora (strain SP-6)</name>
    <dbReference type="NCBI Taxonomy" id="395495"/>
    <lineage>
        <taxon>Bacteria</taxon>
        <taxon>Pseudomonadati</taxon>
        <taxon>Pseudomonadota</taxon>
        <taxon>Betaproteobacteria</taxon>
        <taxon>Burkholderiales</taxon>
        <taxon>Sphaerotilaceae</taxon>
        <taxon>Leptothrix</taxon>
    </lineage>
</organism>
<dbReference type="Gene3D" id="3.90.10.10">
    <property type="entry name" value="Cytochrome C3"/>
    <property type="match status" value="1"/>
</dbReference>
<gene>
    <name evidence="2" type="ordered locus">Lcho_4127</name>
</gene>
<keyword evidence="3" id="KW-1185">Reference proteome</keyword>
<dbReference type="InterPro" id="IPR026352">
    <property type="entry name" value="Nanowire_3heme"/>
</dbReference>
<dbReference type="NCBIfam" id="TIGR04257">
    <property type="entry name" value="nanowire_3heme"/>
    <property type="match status" value="1"/>
</dbReference>
<evidence type="ECO:0000259" key="1">
    <source>
        <dbReference type="Pfam" id="PF14522"/>
    </source>
</evidence>
<dbReference type="SUPFAM" id="SSF48695">
    <property type="entry name" value="Multiheme cytochromes"/>
    <property type="match status" value="1"/>
</dbReference>
<dbReference type="KEGG" id="lch:Lcho_4127"/>